<dbReference type="Proteomes" id="UP001596105">
    <property type="component" value="Unassembled WGS sequence"/>
</dbReference>
<organism evidence="2 3">
    <name type="scientific">Cohnella suwonensis</name>
    <dbReference type="NCBI Taxonomy" id="696072"/>
    <lineage>
        <taxon>Bacteria</taxon>
        <taxon>Bacillati</taxon>
        <taxon>Bacillota</taxon>
        <taxon>Bacilli</taxon>
        <taxon>Bacillales</taxon>
        <taxon>Paenibacillaceae</taxon>
        <taxon>Cohnella</taxon>
    </lineage>
</organism>
<name>A0ABW0LP41_9BACL</name>
<keyword evidence="2" id="KW-0378">Hydrolase</keyword>
<evidence type="ECO:0000256" key="1">
    <source>
        <dbReference type="PIRNR" id="PIRNR000915"/>
    </source>
</evidence>
<proteinExistence type="inferred from homology"/>
<gene>
    <name evidence="2" type="ORF">ACFPPD_02765</name>
</gene>
<comment type="similarity">
    <text evidence="1">Belongs to the HAD-like hydrolase superfamily. NagD family.</text>
</comment>
<reference evidence="3" key="1">
    <citation type="journal article" date="2019" name="Int. J. Syst. Evol. Microbiol.">
        <title>The Global Catalogue of Microorganisms (GCM) 10K type strain sequencing project: providing services to taxonomists for standard genome sequencing and annotation.</title>
        <authorList>
            <consortium name="The Broad Institute Genomics Platform"/>
            <consortium name="The Broad Institute Genome Sequencing Center for Infectious Disease"/>
            <person name="Wu L."/>
            <person name="Ma J."/>
        </authorList>
    </citation>
    <scope>NUCLEOTIDE SEQUENCE [LARGE SCALE GENOMIC DNA]</scope>
    <source>
        <strain evidence="3">CCUG 57113</strain>
    </source>
</reference>
<dbReference type="PIRSF" id="PIRSF000915">
    <property type="entry name" value="PGP-type_phosphatase"/>
    <property type="match status" value="1"/>
</dbReference>
<dbReference type="RefSeq" id="WP_378081198.1">
    <property type="nucleotide sequence ID" value="NZ_JBHSMH010000005.1"/>
</dbReference>
<keyword evidence="3" id="KW-1185">Reference proteome</keyword>
<protein>
    <recommendedName>
        <fullName evidence="1">Acid sugar phosphatase</fullName>
        <ecNumber evidence="1">3.1.3.-</ecNumber>
    </recommendedName>
</protein>
<dbReference type="EMBL" id="JBHSMH010000005">
    <property type="protein sequence ID" value="MFC5467623.1"/>
    <property type="molecule type" value="Genomic_DNA"/>
</dbReference>
<dbReference type="SUPFAM" id="SSF56784">
    <property type="entry name" value="HAD-like"/>
    <property type="match status" value="1"/>
</dbReference>
<comment type="function">
    <text evidence="1">Catalyzes the dephosphorylation of 2-6 carbon acid sugars in vitro.</text>
</comment>
<keyword evidence="1" id="KW-0460">Magnesium</keyword>
<dbReference type="PANTHER" id="PTHR19288">
    <property type="entry name" value="4-NITROPHENYLPHOSPHATASE-RELATED"/>
    <property type="match status" value="1"/>
</dbReference>
<dbReference type="GO" id="GO:0016787">
    <property type="term" value="F:hydrolase activity"/>
    <property type="evidence" value="ECO:0007669"/>
    <property type="project" value="UniProtKB-KW"/>
</dbReference>
<dbReference type="NCBIfam" id="TIGR01460">
    <property type="entry name" value="HAD-SF-IIA"/>
    <property type="match status" value="1"/>
</dbReference>
<keyword evidence="1" id="KW-0479">Metal-binding</keyword>
<sequence length="292" mass="30688">MTHAIRKMETNLTALMKFPSPRALLFDLDGTLYRGDEPIAGASELVAYVRSKSLVPLFVTNNSTRTPEDVAGHLLHMNIVAEREEIVTSALAAAYDIQARQPGAAVFAIGERGLKEALREAGLLLVGEDRDVAGASDNGRADLVVQGLDREATYARLTEATRHLLAGAGFVQTNPDRLLPVGDGFLPGAGSLGAILVAASGKSPLVIGKPSTIIMDFALKRAGTAADQAWVVGDNPYTDLAAARNAGCPSVLVLTGLCTPDNWRELCGDAGVTPDAVCDGPEEVMQLLGNML</sequence>
<dbReference type="Pfam" id="PF13344">
    <property type="entry name" value="Hydrolase_6"/>
    <property type="match status" value="1"/>
</dbReference>
<dbReference type="Gene3D" id="3.40.50.1000">
    <property type="entry name" value="HAD superfamily/HAD-like"/>
    <property type="match status" value="2"/>
</dbReference>
<dbReference type="InterPro" id="IPR006357">
    <property type="entry name" value="HAD-SF_hydro_IIA"/>
</dbReference>
<dbReference type="InterPro" id="IPR023214">
    <property type="entry name" value="HAD_sf"/>
</dbReference>
<comment type="caution">
    <text evidence="2">The sequence shown here is derived from an EMBL/GenBank/DDBJ whole genome shotgun (WGS) entry which is preliminary data.</text>
</comment>
<comment type="cofactor">
    <cofactor evidence="1">
        <name>Mg(2+)</name>
        <dbReference type="ChEBI" id="CHEBI:18420"/>
    </cofactor>
</comment>
<evidence type="ECO:0000313" key="2">
    <source>
        <dbReference type="EMBL" id="MFC5467623.1"/>
    </source>
</evidence>
<dbReference type="Pfam" id="PF13242">
    <property type="entry name" value="Hydrolase_like"/>
    <property type="match status" value="1"/>
</dbReference>
<evidence type="ECO:0000313" key="3">
    <source>
        <dbReference type="Proteomes" id="UP001596105"/>
    </source>
</evidence>
<accession>A0ABW0LP41</accession>
<dbReference type="EC" id="3.1.3.-" evidence="1"/>
<dbReference type="PANTHER" id="PTHR19288:SF46">
    <property type="entry name" value="HALOACID DEHALOGENASE-LIKE HYDROLASE DOMAIN-CONTAINING PROTEIN 2"/>
    <property type="match status" value="1"/>
</dbReference>
<dbReference type="InterPro" id="IPR036412">
    <property type="entry name" value="HAD-like_sf"/>
</dbReference>